<keyword evidence="2" id="KW-0472">Membrane</keyword>
<evidence type="ECO:0000313" key="3">
    <source>
        <dbReference type="EMBL" id="MDR9893910.1"/>
    </source>
</evidence>
<name>A0AAP5I7I8_9CYAN</name>
<evidence type="ECO:0000313" key="4">
    <source>
        <dbReference type="Proteomes" id="UP000667802"/>
    </source>
</evidence>
<dbReference type="AlphaFoldDB" id="A0AAP5I7I8"/>
<proteinExistence type="predicted"/>
<keyword evidence="2" id="KW-0812">Transmembrane</keyword>
<organism evidence="3 4">
    <name type="scientific">Aetokthonos hydrillicola Thurmond2011</name>
    <dbReference type="NCBI Taxonomy" id="2712845"/>
    <lineage>
        <taxon>Bacteria</taxon>
        <taxon>Bacillati</taxon>
        <taxon>Cyanobacteriota</taxon>
        <taxon>Cyanophyceae</taxon>
        <taxon>Nostocales</taxon>
        <taxon>Hapalosiphonaceae</taxon>
        <taxon>Aetokthonos</taxon>
    </lineage>
</organism>
<evidence type="ECO:0000256" key="1">
    <source>
        <dbReference type="SAM" id="Coils"/>
    </source>
</evidence>
<protein>
    <submittedName>
        <fullName evidence="3">Uncharacterized protein</fullName>
    </submittedName>
</protein>
<feature type="transmembrane region" description="Helical" evidence="2">
    <location>
        <begin position="204"/>
        <end position="226"/>
    </location>
</feature>
<feature type="transmembrane region" description="Helical" evidence="2">
    <location>
        <begin position="238"/>
        <end position="257"/>
    </location>
</feature>
<feature type="transmembrane region" description="Helical" evidence="2">
    <location>
        <begin position="30"/>
        <end position="50"/>
    </location>
</feature>
<dbReference type="Proteomes" id="UP000667802">
    <property type="component" value="Unassembled WGS sequence"/>
</dbReference>
<keyword evidence="4" id="KW-1185">Reference proteome</keyword>
<reference evidence="4" key="1">
    <citation type="journal article" date="2021" name="Science">
        <title>Hunting the eagle killer: A cyanobacterial neurotoxin causes vacuolar myelinopathy.</title>
        <authorList>
            <person name="Breinlinger S."/>
            <person name="Phillips T.J."/>
            <person name="Haram B.N."/>
            <person name="Mares J."/>
            <person name="Martinez Yerena J.A."/>
            <person name="Hrouzek P."/>
            <person name="Sobotka R."/>
            <person name="Henderson W.M."/>
            <person name="Schmieder P."/>
            <person name="Williams S.M."/>
            <person name="Lauderdale J.D."/>
            <person name="Wilde H.D."/>
            <person name="Gerrin W."/>
            <person name="Kust A."/>
            <person name="Washington J.W."/>
            <person name="Wagner C."/>
            <person name="Geier B."/>
            <person name="Liebeke M."/>
            <person name="Enke H."/>
            <person name="Niedermeyer T.H.J."/>
            <person name="Wilde S.B."/>
        </authorList>
    </citation>
    <scope>NUCLEOTIDE SEQUENCE [LARGE SCALE GENOMIC DNA]</scope>
    <source>
        <strain evidence="4">Thurmond2011</strain>
    </source>
</reference>
<keyword evidence="1" id="KW-0175">Coiled coil</keyword>
<dbReference type="RefSeq" id="WP_243902331.1">
    <property type="nucleotide sequence ID" value="NZ_CAWQFN010000835.1"/>
</dbReference>
<dbReference type="EMBL" id="JAALHA020000001">
    <property type="protein sequence ID" value="MDR9893910.1"/>
    <property type="molecule type" value="Genomic_DNA"/>
</dbReference>
<accession>A0AAP5I7I8</accession>
<keyword evidence="2" id="KW-1133">Transmembrane helix</keyword>
<sequence length="464" mass="50961">MTQTKIISAKVQSLTLPIKKRLTTPQLLKTGLYVTWAVSLVLAIATILGVQKQRYAIKTLGKDTAPSILLAERIKDTLAGMDAAAVNELLVKSKENQRAINDYEERRKAFAQRLIAAAQNITYGDAELKPIQTLQLAVGDYIAKLQQARDFNARGETQGVLSAYREAAQIMDNTLLPAADALAEANSQELNITYDHQKDTTTKALFLVVISGLLLLGVLVVIQLFLNHRMRRVFNPMLVTATGITVIFVGYTIYSFISSSYNLKTAKENSFVSLHALRRVRALAYGLKADESRYLLDPAFAAKHEQAFLDKVAKIAKIPGSQTFETVTDLLAQGKKVDGFQGLLADELNTITSTGEREMALSTLATLGRYLTIDKQIRQLEQSGKHQQAIALCIGYEQAQSNGAFVEFKTALQKTSDTNQQAFDKAVARGFSNVNGFEITTPVVAVVVSVLTLLGLLPRIKEYS</sequence>
<evidence type="ECO:0000256" key="2">
    <source>
        <dbReference type="SAM" id="Phobius"/>
    </source>
</evidence>
<feature type="coiled-coil region" evidence="1">
    <location>
        <begin position="86"/>
        <end position="120"/>
    </location>
</feature>
<gene>
    <name evidence="3" type="ORF">G7B40_004885</name>
</gene>
<comment type="caution">
    <text evidence="3">The sequence shown here is derived from an EMBL/GenBank/DDBJ whole genome shotgun (WGS) entry which is preliminary data.</text>
</comment>
<feature type="transmembrane region" description="Helical" evidence="2">
    <location>
        <begin position="439"/>
        <end position="457"/>
    </location>
</feature>